<sequence length="462" mass="50218">MAWFKVSRSMLFCVIAVKLLAGCNHGGSAKSFGPDVDLDGVTDAEDNCVGVYNPDQIDRDHDLVGDRCDIDYARNFLHLIGGQSLAIGGQDSQYVNGVHEPAFPRNLLMLDGGPVASDNNGLFDKLVPLAEGDIVSVGSSYMLEIAEDAIANNMYNTLVFSGHARSGMSYQSLKKGGESGAYENTTGLLEQVVDLVGSVTVESYVWIHGEKDGLDNNLDYENNLVELREDINRDWKAITGQENSIPVLICQTSSAGGFGYNGGVDEDWFQVPLAQLSAHEGNPGEILLVGPKYHFQYTDLAHLTNDSTKLLGEYYSKAFRKFSATGMWDPLRPASVKGLESVVTIEYEGNVGPLRLDTTMVREAKNYGFDYQDDSNGSIESVDIIGENVVQLTLSDNIGPNAIVSYAYHNGAGGSDNQAAGYGDRGNLRDSDSTRSSYNGFPLYNWSVIFRKQVEVEAMASP</sequence>
<dbReference type="InterPro" id="IPR028974">
    <property type="entry name" value="TSP_type-3_rpt"/>
</dbReference>
<dbReference type="Gene3D" id="4.10.1080.10">
    <property type="entry name" value="TSP type-3 repeat"/>
    <property type="match status" value="1"/>
</dbReference>
<evidence type="ECO:0000256" key="1">
    <source>
        <dbReference type="SAM" id="SignalP"/>
    </source>
</evidence>
<evidence type="ECO:0000313" key="2">
    <source>
        <dbReference type="EMBL" id="NKI18406.1"/>
    </source>
</evidence>
<dbReference type="Proteomes" id="UP000765845">
    <property type="component" value="Unassembled WGS sequence"/>
</dbReference>
<keyword evidence="1" id="KW-0732">Signal</keyword>
<feature type="signal peptide" evidence="1">
    <location>
        <begin position="1"/>
        <end position="21"/>
    </location>
</feature>
<reference evidence="2 3" key="1">
    <citation type="submission" date="2020-04" db="EMBL/GenBank/DDBJ databases">
        <authorList>
            <person name="Yoon J."/>
        </authorList>
    </citation>
    <scope>NUCLEOTIDE SEQUENCE [LARGE SCALE GENOMIC DNA]</scope>
    <source>
        <strain evidence="2 3">KMU-166</strain>
    </source>
</reference>
<dbReference type="EMBL" id="JAAWWK010000005">
    <property type="protein sequence ID" value="NKI18406.1"/>
    <property type="molecule type" value="Genomic_DNA"/>
</dbReference>
<keyword evidence="3" id="KW-1185">Reference proteome</keyword>
<dbReference type="SUPFAM" id="SSF52266">
    <property type="entry name" value="SGNH hydrolase"/>
    <property type="match status" value="1"/>
</dbReference>
<protein>
    <recommendedName>
        <fullName evidence="4">Sialate O-acetylesterase domain-containing protein</fullName>
    </recommendedName>
</protein>
<evidence type="ECO:0008006" key="4">
    <source>
        <dbReference type="Google" id="ProtNLM"/>
    </source>
</evidence>
<feature type="chain" id="PRO_5045106790" description="Sialate O-acetylesterase domain-containing protein" evidence="1">
    <location>
        <begin position="22"/>
        <end position="462"/>
    </location>
</feature>
<accession>A0ABX1GHN9</accession>
<evidence type="ECO:0000313" key="3">
    <source>
        <dbReference type="Proteomes" id="UP000765845"/>
    </source>
</evidence>
<name>A0ABX1GHN9_9GAMM</name>
<proteinExistence type="predicted"/>
<organism evidence="2 3">
    <name type="scientific">Spongiibacter thalassae</name>
    <dbReference type="NCBI Taxonomy" id="2721624"/>
    <lineage>
        <taxon>Bacteria</taxon>
        <taxon>Pseudomonadati</taxon>
        <taxon>Pseudomonadota</taxon>
        <taxon>Gammaproteobacteria</taxon>
        <taxon>Cellvibrionales</taxon>
        <taxon>Spongiibacteraceae</taxon>
        <taxon>Spongiibacter</taxon>
    </lineage>
</organism>
<comment type="caution">
    <text evidence="2">The sequence shown here is derived from an EMBL/GenBank/DDBJ whole genome shotgun (WGS) entry which is preliminary data.</text>
</comment>
<gene>
    <name evidence="2" type="ORF">HCU74_13395</name>
</gene>
<dbReference type="Gene3D" id="3.40.50.1110">
    <property type="entry name" value="SGNH hydrolase"/>
    <property type="match status" value="1"/>
</dbReference>
<dbReference type="SUPFAM" id="SSF103647">
    <property type="entry name" value="TSP type-3 repeat"/>
    <property type="match status" value="1"/>
</dbReference>
<dbReference type="InterPro" id="IPR036514">
    <property type="entry name" value="SGNH_hydro_sf"/>
</dbReference>